<dbReference type="Gene3D" id="3.90.550.10">
    <property type="entry name" value="Spore Coat Polysaccharide Biosynthesis Protein SpsA, Chain A"/>
    <property type="match status" value="1"/>
</dbReference>
<protein>
    <recommendedName>
        <fullName evidence="2">Glycosyltransferase 2-like domain-containing protein</fullName>
    </recommendedName>
</protein>
<dbReference type="InterPro" id="IPR029044">
    <property type="entry name" value="Nucleotide-diphossugar_trans"/>
</dbReference>
<name>A0ABT9UI38_9MICC</name>
<keyword evidence="1" id="KW-0472">Membrane</keyword>
<feature type="transmembrane region" description="Helical" evidence="1">
    <location>
        <begin position="282"/>
        <end position="312"/>
    </location>
</feature>
<gene>
    <name evidence="3" type="ORF">J2T22_001256</name>
</gene>
<feature type="transmembrane region" description="Helical" evidence="1">
    <location>
        <begin position="6"/>
        <end position="25"/>
    </location>
</feature>
<feature type="transmembrane region" description="Helical" evidence="1">
    <location>
        <begin position="324"/>
        <end position="346"/>
    </location>
</feature>
<dbReference type="RefSeq" id="WP_307488924.1">
    <property type="nucleotide sequence ID" value="NZ_JAUSSY010000004.1"/>
</dbReference>
<evidence type="ECO:0000313" key="4">
    <source>
        <dbReference type="Proteomes" id="UP001226389"/>
    </source>
</evidence>
<evidence type="ECO:0000256" key="1">
    <source>
        <dbReference type="SAM" id="Phobius"/>
    </source>
</evidence>
<sequence length="365" mass="39760">MLLSTTAAILLASLFFFSFFLPFMVKGGRCHLGPISEELEKFGSIEVVIPAYLEATTIGPTVARLQRQLSTWHGASSVTVVASDAETALAAGGADKVIFSEPCGKPSAVNQGVNQSNADFICLTDGNTTLQPDSWPQIAARDLRTAALISANKKESGGREGLFWNYERKVKRHSSRTSGTLSVIGEFLVFRRSDFREVPSDIQSDDLWIAMSFDHRGLGSRVNDEITAYESAANPKDQWERRVRIAAGQLYEALPRTPSLLRSAAGRAYLAHKMYRLTVGVAAFWGAAIATVMIFPPVFGPLVASAILFGVLHYRGLILLPRPVGFVGVVIGMQVIPVLGGLRAMARYQREKKGLRSTGWSKVAR</sequence>
<reference evidence="3 4" key="1">
    <citation type="submission" date="2023-07" db="EMBL/GenBank/DDBJ databases">
        <title>Sorghum-associated microbial communities from plants grown in Nebraska, USA.</title>
        <authorList>
            <person name="Schachtman D."/>
        </authorList>
    </citation>
    <scope>NUCLEOTIDE SEQUENCE [LARGE SCALE GENOMIC DNA]</scope>
    <source>
        <strain evidence="3 4">DS994</strain>
    </source>
</reference>
<dbReference type="SUPFAM" id="SSF53448">
    <property type="entry name" value="Nucleotide-diphospho-sugar transferases"/>
    <property type="match status" value="1"/>
</dbReference>
<proteinExistence type="predicted"/>
<dbReference type="InterPro" id="IPR001173">
    <property type="entry name" value="Glyco_trans_2-like"/>
</dbReference>
<dbReference type="Proteomes" id="UP001226389">
    <property type="component" value="Unassembled WGS sequence"/>
</dbReference>
<keyword evidence="4" id="KW-1185">Reference proteome</keyword>
<evidence type="ECO:0000313" key="3">
    <source>
        <dbReference type="EMBL" id="MDQ0118079.1"/>
    </source>
</evidence>
<keyword evidence="1" id="KW-1133">Transmembrane helix</keyword>
<keyword evidence="1" id="KW-0812">Transmembrane</keyword>
<organism evidence="3 4">
    <name type="scientific">Pseudarthrobacter defluvii</name>
    <dbReference type="NCBI Taxonomy" id="410837"/>
    <lineage>
        <taxon>Bacteria</taxon>
        <taxon>Bacillati</taxon>
        <taxon>Actinomycetota</taxon>
        <taxon>Actinomycetes</taxon>
        <taxon>Micrococcales</taxon>
        <taxon>Micrococcaceae</taxon>
        <taxon>Pseudarthrobacter</taxon>
    </lineage>
</organism>
<comment type="caution">
    <text evidence="3">The sequence shown here is derived from an EMBL/GenBank/DDBJ whole genome shotgun (WGS) entry which is preliminary data.</text>
</comment>
<dbReference type="Pfam" id="PF00535">
    <property type="entry name" value="Glycos_transf_2"/>
    <property type="match status" value="1"/>
</dbReference>
<evidence type="ECO:0000259" key="2">
    <source>
        <dbReference type="Pfam" id="PF00535"/>
    </source>
</evidence>
<accession>A0ABT9UI38</accession>
<dbReference type="EMBL" id="JAUSSY010000004">
    <property type="protein sequence ID" value="MDQ0118079.1"/>
    <property type="molecule type" value="Genomic_DNA"/>
</dbReference>
<feature type="domain" description="Glycosyltransferase 2-like" evidence="2">
    <location>
        <begin position="47"/>
        <end position="197"/>
    </location>
</feature>